<sequence>MSDSQSDATDTEVSLILLNFLVYGIFEAAHRDPLKPSFPINRRERLPARDFSSLVIDGVENATEAGDLASLLDALATTTVSQRTHQVVATSVTLPSDERFILHVAQNNTVSKTVLEFIKDVWARISELAILACEKADESTMAQRRTDFLKFFI</sequence>
<dbReference type="Proteomes" id="UP000294933">
    <property type="component" value="Unassembled WGS sequence"/>
</dbReference>
<dbReference type="OrthoDB" id="5308969at2759"/>
<dbReference type="AlphaFoldDB" id="A0A4Y7PZQ1"/>
<protein>
    <submittedName>
        <fullName evidence="1">Uncharacterized protein</fullName>
    </submittedName>
</protein>
<accession>A0A4Y7PZQ1</accession>
<evidence type="ECO:0000313" key="1">
    <source>
        <dbReference type="EMBL" id="TDL20372.1"/>
    </source>
</evidence>
<keyword evidence="2" id="KW-1185">Reference proteome</keyword>
<dbReference type="VEuPathDB" id="FungiDB:BD410DRAFT_381045"/>
<proteinExistence type="predicted"/>
<name>A0A4Y7PZQ1_9AGAM</name>
<reference evidence="1 2" key="1">
    <citation type="submission" date="2018-06" db="EMBL/GenBank/DDBJ databases">
        <title>A transcriptomic atlas of mushroom development highlights an independent origin of complex multicellularity.</title>
        <authorList>
            <consortium name="DOE Joint Genome Institute"/>
            <person name="Krizsan K."/>
            <person name="Almasi E."/>
            <person name="Merenyi Z."/>
            <person name="Sahu N."/>
            <person name="Viragh M."/>
            <person name="Koszo T."/>
            <person name="Mondo S."/>
            <person name="Kiss B."/>
            <person name="Balint B."/>
            <person name="Kues U."/>
            <person name="Barry K."/>
            <person name="Hegedus J.C."/>
            <person name="Henrissat B."/>
            <person name="Johnson J."/>
            <person name="Lipzen A."/>
            <person name="Ohm R."/>
            <person name="Nagy I."/>
            <person name="Pangilinan J."/>
            <person name="Yan J."/>
            <person name="Xiong Y."/>
            <person name="Grigoriev I.V."/>
            <person name="Hibbett D.S."/>
            <person name="Nagy L.G."/>
        </authorList>
    </citation>
    <scope>NUCLEOTIDE SEQUENCE [LARGE SCALE GENOMIC DNA]</scope>
    <source>
        <strain evidence="1 2">SZMC22713</strain>
    </source>
</reference>
<evidence type="ECO:0000313" key="2">
    <source>
        <dbReference type="Proteomes" id="UP000294933"/>
    </source>
</evidence>
<dbReference type="EMBL" id="ML170189">
    <property type="protein sequence ID" value="TDL20372.1"/>
    <property type="molecule type" value="Genomic_DNA"/>
</dbReference>
<organism evidence="1 2">
    <name type="scientific">Rickenella mellea</name>
    <dbReference type="NCBI Taxonomy" id="50990"/>
    <lineage>
        <taxon>Eukaryota</taxon>
        <taxon>Fungi</taxon>
        <taxon>Dikarya</taxon>
        <taxon>Basidiomycota</taxon>
        <taxon>Agaricomycotina</taxon>
        <taxon>Agaricomycetes</taxon>
        <taxon>Hymenochaetales</taxon>
        <taxon>Rickenellaceae</taxon>
        <taxon>Rickenella</taxon>
    </lineage>
</organism>
<gene>
    <name evidence="1" type="ORF">BD410DRAFT_381045</name>
</gene>